<keyword evidence="2" id="KW-0121">Carboxypeptidase</keyword>
<keyword evidence="3" id="KW-1185">Reference proteome</keyword>
<evidence type="ECO:0000313" key="2">
    <source>
        <dbReference type="EMBL" id="QNI32852.1"/>
    </source>
</evidence>
<sequence>MHKHTLPFRTLALTLCFLMAAGEACLTWAQAAPPPKSLQIVILDGEGALNNIKQRTAHEPIVEVQDENHKPVAGAAVIFLLPNSGAGGTFNGALSFSTITDADGKAVAQGLRPNNITGKYQIQVRAKYNDLTTEATIAQENVGESTGPSHVGGHALMKWLLIGGAAAGAGVAIGIAVSQSGTHSTSITAGQPTVGAP</sequence>
<dbReference type="AlphaFoldDB" id="A0A7G8BJY2"/>
<gene>
    <name evidence="2" type="ORF">H7849_02295</name>
</gene>
<dbReference type="InterPro" id="IPR013783">
    <property type="entry name" value="Ig-like_fold"/>
</dbReference>
<dbReference type="Proteomes" id="UP000515312">
    <property type="component" value="Chromosome"/>
</dbReference>
<dbReference type="SUPFAM" id="SSF49373">
    <property type="entry name" value="Invasin/intimin cell-adhesion fragments"/>
    <property type="match status" value="1"/>
</dbReference>
<keyword evidence="1" id="KW-0732">Signal</keyword>
<accession>A0A7G8BJY2</accession>
<name>A0A7G8BJY2_9BACT</name>
<dbReference type="GO" id="GO:0004180">
    <property type="term" value="F:carboxypeptidase activity"/>
    <property type="evidence" value="ECO:0007669"/>
    <property type="project" value="UniProtKB-KW"/>
</dbReference>
<dbReference type="RefSeq" id="WP_186743840.1">
    <property type="nucleotide sequence ID" value="NZ_CP060394.1"/>
</dbReference>
<feature type="chain" id="PRO_5028949654" evidence="1">
    <location>
        <begin position="32"/>
        <end position="197"/>
    </location>
</feature>
<dbReference type="EMBL" id="CP060394">
    <property type="protein sequence ID" value="QNI32852.1"/>
    <property type="molecule type" value="Genomic_DNA"/>
</dbReference>
<keyword evidence="2" id="KW-0378">Hydrolase</keyword>
<evidence type="ECO:0000313" key="3">
    <source>
        <dbReference type="Proteomes" id="UP000515312"/>
    </source>
</evidence>
<proteinExistence type="predicted"/>
<feature type="signal peptide" evidence="1">
    <location>
        <begin position="1"/>
        <end position="31"/>
    </location>
</feature>
<evidence type="ECO:0000256" key="1">
    <source>
        <dbReference type="SAM" id="SignalP"/>
    </source>
</evidence>
<dbReference type="InterPro" id="IPR008964">
    <property type="entry name" value="Invasin/intimin_cell_adhesion"/>
</dbReference>
<reference evidence="2 3" key="1">
    <citation type="submission" date="2020-08" db="EMBL/GenBank/DDBJ databases">
        <title>Edaphobacter telluris sp. nov. and Acidobacterium dinghuensis sp. nov., two acidobacteria isolated from forest soil.</title>
        <authorList>
            <person name="Fu J."/>
            <person name="Qiu L."/>
        </authorList>
    </citation>
    <scope>NUCLEOTIDE SEQUENCE [LARGE SCALE GENOMIC DNA]</scope>
    <source>
        <strain evidence="2">4Y35</strain>
    </source>
</reference>
<protein>
    <submittedName>
        <fullName evidence="2">Carboxypeptidase regulatory-like domain-containing protein</fullName>
    </submittedName>
</protein>
<dbReference type="Gene3D" id="2.60.40.10">
    <property type="entry name" value="Immunoglobulins"/>
    <property type="match status" value="1"/>
</dbReference>
<keyword evidence="2" id="KW-0645">Protease</keyword>
<dbReference type="KEGG" id="adin:H7849_02295"/>
<organism evidence="2 3">
    <name type="scientific">Alloacidobacterium dinghuense</name>
    <dbReference type="NCBI Taxonomy" id="2763107"/>
    <lineage>
        <taxon>Bacteria</taxon>
        <taxon>Pseudomonadati</taxon>
        <taxon>Acidobacteriota</taxon>
        <taxon>Terriglobia</taxon>
        <taxon>Terriglobales</taxon>
        <taxon>Acidobacteriaceae</taxon>
        <taxon>Alloacidobacterium</taxon>
    </lineage>
</organism>